<dbReference type="Pfam" id="PF04255">
    <property type="entry name" value="DUF433"/>
    <property type="match status" value="1"/>
</dbReference>
<dbReference type="Proteomes" id="UP001235303">
    <property type="component" value="Unassembled WGS sequence"/>
</dbReference>
<dbReference type="InterPro" id="IPR036388">
    <property type="entry name" value="WH-like_DNA-bd_sf"/>
</dbReference>
<gene>
    <name evidence="1" type="ORF">PMG71_10855</name>
</gene>
<reference evidence="1 2" key="1">
    <citation type="submission" date="2023-01" db="EMBL/GenBank/DDBJ databases">
        <title>Novel diversity within Roseofilum (Cyanobacteria; Desertifilaceae) from marine benthic mats with descriptions of four novel species.</title>
        <authorList>
            <person name="Wang Y."/>
            <person name="Berthold D.E."/>
            <person name="Hu J."/>
            <person name="Lefler F.W."/>
            <person name="Laughinghouse H.D. IV."/>
        </authorList>
    </citation>
    <scope>NUCLEOTIDE SEQUENCE [LARGE SCALE GENOMIC DNA]</scope>
    <source>
        <strain evidence="1 2">BLCC-M154</strain>
    </source>
</reference>
<name>A0ABT7AUE0_9CYAN</name>
<sequence length="111" mass="12670">MVAVISEHIQILPGLCGGQPHIAGHRIKVQDIVIWHDDMGMSPDEIVYHYPSITLADVYAALTYYHDHREEIRQQIRSDQAWVRQIQEQNPSVLKEKLKNRNAPGNSVSFG</sequence>
<dbReference type="InterPro" id="IPR007367">
    <property type="entry name" value="DUF433"/>
</dbReference>
<accession>A0ABT7AUE0</accession>
<protein>
    <submittedName>
        <fullName evidence="1">DUF433 domain-containing protein</fullName>
    </submittedName>
</protein>
<dbReference type="InterPro" id="IPR009057">
    <property type="entry name" value="Homeodomain-like_sf"/>
</dbReference>
<proteinExistence type="predicted"/>
<keyword evidence="2" id="KW-1185">Reference proteome</keyword>
<dbReference type="SUPFAM" id="SSF46689">
    <property type="entry name" value="Homeodomain-like"/>
    <property type="match status" value="1"/>
</dbReference>
<comment type="caution">
    <text evidence="1">The sequence shown here is derived from an EMBL/GenBank/DDBJ whole genome shotgun (WGS) entry which is preliminary data.</text>
</comment>
<evidence type="ECO:0000313" key="1">
    <source>
        <dbReference type="EMBL" id="MDJ1169926.1"/>
    </source>
</evidence>
<dbReference type="Gene3D" id="1.10.10.10">
    <property type="entry name" value="Winged helix-like DNA-binding domain superfamily/Winged helix DNA-binding domain"/>
    <property type="match status" value="1"/>
</dbReference>
<organism evidence="1 2">
    <name type="scientific">Roseofilum acuticapitatum BLCC-M154</name>
    <dbReference type="NCBI Taxonomy" id="3022444"/>
    <lineage>
        <taxon>Bacteria</taxon>
        <taxon>Bacillati</taxon>
        <taxon>Cyanobacteriota</taxon>
        <taxon>Cyanophyceae</taxon>
        <taxon>Desertifilales</taxon>
        <taxon>Desertifilaceae</taxon>
        <taxon>Roseofilum</taxon>
        <taxon>Roseofilum acuticapitatum</taxon>
    </lineage>
</organism>
<dbReference type="EMBL" id="JAQOSP010000074">
    <property type="protein sequence ID" value="MDJ1169926.1"/>
    <property type="molecule type" value="Genomic_DNA"/>
</dbReference>
<dbReference type="PANTHER" id="PTHR34849">
    <property type="entry name" value="SSL5025 PROTEIN"/>
    <property type="match status" value="1"/>
</dbReference>
<evidence type="ECO:0000313" key="2">
    <source>
        <dbReference type="Proteomes" id="UP001235303"/>
    </source>
</evidence>
<dbReference type="RefSeq" id="WP_283753684.1">
    <property type="nucleotide sequence ID" value="NZ_JAQOSP010000074.1"/>
</dbReference>
<dbReference type="PANTHER" id="PTHR34849:SF1">
    <property type="entry name" value="SLR0770 PROTEIN"/>
    <property type="match status" value="1"/>
</dbReference>